<accession>A0A545AK39</accession>
<protein>
    <recommendedName>
        <fullName evidence="4">DUF4878 domain-containing protein</fullName>
    </recommendedName>
</protein>
<sequence length="155" mass="16983">MTDDRWTTKGSSTRTIVIASIATVGTLLLLICSGVAWLFLQKFDDSPNNSSEAISAYYRSLQKQNVDGLASVTCSGSKDNAKSLIDDFNAGFKRDGVTLTDIRWSNEGQRTSGNDSTIVRVRATYEVEKSGEIFVRNEEIEFAVVNNKVCSATPK</sequence>
<evidence type="ECO:0000313" key="3">
    <source>
        <dbReference type="Proteomes" id="UP000317982"/>
    </source>
</evidence>
<feature type="transmembrane region" description="Helical" evidence="1">
    <location>
        <begin position="16"/>
        <end position="40"/>
    </location>
</feature>
<evidence type="ECO:0000313" key="2">
    <source>
        <dbReference type="EMBL" id="TQS41659.1"/>
    </source>
</evidence>
<comment type="caution">
    <text evidence="2">The sequence shown here is derived from an EMBL/GenBank/DDBJ whole genome shotgun (WGS) entry which is preliminary data.</text>
</comment>
<gene>
    <name evidence="2" type="ORF">FL583_28810</name>
</gene>
<proteinExistence type="predicted"/>
<dbReference type="OrthoDB" id="9858248at2"/>
<evidence type="ECO:0008006" key="4">
    <source>
        <dbReference type="Google" id="ProtNLM"/>
    </source>
</evidence>
<name>A0A545AK39_9ACTN</name>
<keyword evidence="1" id="KW-0472">Membrane</keyword>
<dbReference type="RefSeq" id="WP_142707985.1">
    <property type="nucleotide sequence ID" value="NZ_VIRS01000024.1"/>
</dbReference>
<evidence type="ECO:0000256" key="1">
    <source>
        <dbReference type="SAM" id="Phobius"/>
    </source>
</evidence>
<keyword evidence="1" id="KW-0812">Transmembrane</keyword>
<dbReference type="InParanoid" id="A0A545AK39"/>
<keyword evidence="1" id="KW-1133">Transmembrane helix</keyword>
<dbReference type="AlphaFoldDB" id="A0A545AK39"/>
<keyword evidence="3" id="KW-1185">Reference proteome</keyword>
<reference evidence="2 3" key="1">
    <citation type="submission" date="2019-07" db="EMBL/GenBank/DDBJ databases">
        <title>Cryptosporangium phraense sp. nov., isolated from plant litter.</title>
        <authorList>
            <person name="Suriyachadkun C."/>
        </authorList>
    </citation>
    <scope>NUCLEOTIDE SEQUENCE [LARGE SCALE GENOMIC DNA]</scope>
    <source>
        <strain evidence="2 3">A-T 5661</strain>
    </source>
</reference>
<dbReference type="Proteomes" id="UP000317982">
    <property type="component" value="Unassembled WGS sequence"/>
</dbReference>
<dbReference type="EMBL" id="VIRS01000024">
    <property type="protein sequence ID" value="TQS41659.1"/>
    <property type="molecule type" value="Genomic_DNA"/>
</dbReference>
<organism evidence="2 3">
    <name type="scientific">Cryptosporangium phraense</name>
    <dbReference type="NCBI Taxonomy" id="2593070"/>
    <lineage>
        <taxon>Bacteria</taxon>
        <taxon>Bacillati</taxon>
        <taxon>Actinomycetota</taxon>
        <taxon>Actinomycetes</taxon>
        <taxon>Cryptosporangiales</taxon>
        <taxon>Cryptosporangiaceae</taxon>
        <taxon>Cryptosporangium</taxon>
    </lineage>
</organism>